<dbReference type="EMBL" id="CAJNOQ010000253">
    <property type="protein sequence ID" value="CAF0778275.1"/>
    <property type="molecule type" value="Genomic_DNA"/>
</dbReference>
<feature type="domain" description="SprT-like" evidence="2">
    <location>
        <begin position="837"/>
        <end position="967"/>
    </location>
</feature>
<dbReference type="PANTHER" id="PTHR23099">
    <property type="entry name" value="TRANSCRIPTIONAL REGULATOR"/>
    <property type="match status" value="1"/>
</dbReference>
<accession>A0A813R6P1</accession>
<feature type="region of interest" description="Disordered" evidence="1">
    <location>
        <begin position="619"/>
        <end position="647"/>
    </location>
</feature>
<feature type="region of interest" description="Disordered" evidence="1">
    <location>
        <begin position="378"/>
        <end position="432"/>
    </location>
</feature>
<feature type="compositionally biased region" description="Low complexity" evidence="1">
    <location>
        <begin position="629"/>
        <end position="641"/>
    </location>
</feature>
<evidence type="ECO:0000313" key="4">
    <source>
        <dbReference type="EMBL" id="CAF3561145.1"/>
    </source>
</evidence>
<comment type="caution">
    <text evidence="3">The sequence shown here is derived from an EMBL/GenBank/DDBJ whole genome shotgun (WGS) entry which is preliminary data.</text>
</comment>
<dbReference type="AlphaFoldDB" id="A0A813R6P1"/>
<keyword evidence="5" id="KW-1185">Reference proteome</keyword>
<feature type="region of interest" description="Disordered" evidence="1">
    <location>
        <begin position="515"/>
        <end position="540"/>
    </location>
</feature>
<evidence type="ECO:0000313" key="3">
    <source>
        <dbReference type="EMBL" id="CAF0778275.1"/>
    </source>
</evidence>
<dbReference type="Proteomes" id="UP000663829">
    <property type="component" value="Unassembled WGS sequence"/>
</dbReference>
<feature type="compositionally biased region" description="Polar residues" evidence="1">
    <location>
        <begin position="519"/>
        <end position="540"/>
    </location>
</feature>
<protein>
    <recommendedName>
        <fullName evidence="2">SprT-like domain-containing protein</fullName>
    </recommendedName>
</protein>
<reference evidence="3" key="1">
    <citation type="submission" date="2021-02" db="EMBL/GenBank/DDBJ databases">
        <authorList>
            <person name="Nowell W R."/>
        </authorList>
    </citation>
    <scope>NUCLEOTIDE SEQUENCE</scope>
</reference>
<name>A0A813R6P1_9BILA</name>
<dbReference type="Proteomes" id="UP000681722">
    <property type="component" value="Unassembled WGS sequence"/>
</dbReference>
<proteinExistence type="predicted"/>
<gene>
    <name evidence="3" type="ORF">GPM918_LOCUS2317</name>
    <name evidence="4" type="ORF">SRO942_LOCUS2317</name>
</gene>
<organism evidence="3 5">
    <name type="scientific">Didymodactylos carnosus</name>
    <dbReference type="NCBI Taxonomy" id="1234261"/>
    <lineage>
        <taxon>Eukaryota</taxon>
        <taxon>Metazoa</taxon>
        <taxon>Spiralia</taxon>
        <taxon>Gnathifera</taxon>
        <taxon>Rotifera</taxon>
        <taxon>Eurotatoria</taxon>
        <taxon>Bdelloidea</taxon>
        <taxon>Philodinida</taxon>
        <taxon>Philodinidae</taxon>
        <taxon>Didymodactylos</taxon>
    </lineage>
</organism>
<dbReference type="InterPro" id="IPR006640">
    <property type="entry name" value="SprT-like_domain"/>
</dbReference>
<feature type="compositionally biased region" description="Polar residues" evidence="1">
    <location>
        <begin position="388"/>
        <end position="405"/>
    </location>
</feature>
<dbReference type="GO" id="GO:0006974">
    <property type="term" value="P:DNA damage response"/>
    <property type="evidence" value="ECO:0007669"/>
    <property type="project" value="UniProtKB-ARBA"/>
</dbReference>
<dbReference type="SMART" id="SM00731">
    <property type="entry name" value="SprT"/>
    <property type="match status" value="1"/>
</dbReference>
<evidence type="ECO:0000256" key="1">
    <source>
        <dbReference type="SAM" id="MobiDB-lite"/>
    </source>
</evidence>
<dbReference type="PANTHER" id="PTHR23099:SF0">
    <property type="entry name" value="GERM CELL NUCLEAR ACIDIC PROTEIN"/>
    <property type="match status" value="1"/>
</dbReference>
<sequence length="968" mass="111186">MNLSDTSPESQLIFSTCINRPPDQHLLNESLPAVESYSILFDRARHNFSASSEKSFFGDIKQDLEQFKSPTVPPETILVDHNSRQNKLPPPLLDKTYTKLTDNEENVVNSISTINIEQERENHSLITAINAFTGKPLSPNPWKKLSREGGNTKQHLLNLSKTTKKIDDNERTPISAQKLINVKSMRELLYYHLPDIDNDLQYQTLVKDNDSPIRTFDDFYRIPTTKIISNASSAKLVEEQSQRRPHYQKSRSYEIMPIASTSLLINSPPVQKQLFTFHSIFCDLQTTMTPELDETEPICANDEKEMFQPVVFDNNDSSASFAKPEPTTPISIPSNIDSYQEPKAMFYLDEPTSQPNSPSTHWSTLHSYIQRFRHLHHHHHAHSLHSHPPTTRLLSSKQTSMNEFESSTHHRRQQFQQRSSVSLGDRPRTHHRFLKRSETNIAGKHGYFGAINEMNEFKAVSSAEDFPELVPSVGQQLRTLKKHRKPHSSLASFFHNFHHSHTHQLEDHEKSLNHLWPATSPSQKSNSTVSKSTGSLSDTPLDLHQQQSTVIYKTPPNCKSPPLFSKFISHHHDAHSNNNLSHHKHRIRNIMKRLHHKTSQPTCDDSTDARTNMQFNCSSSSSLIKHMKSQQQHKNQTQIKQDSFSTKSNKNPVIMKRVHTWHSSDDFIHDSTDSSIEQTYSSFPTICAEVDYLPSSGQNTNDLKKKTKTTSRNSIHTWRKLEDVYTSEETDNDNDDVEITKLKMSENRVERKNSNLCLDDIYTSDVSDLSSSPISLSDTSSGSYLSASTFENPIIRQSNMLAIPKRDFLESLSDSVPNREKHPDALQYCSNFKKKRNDLAQKLFDIFDRDVFSSKFLKSEKVKVQWSSRLTATAGHCATKNLTKDVLITLSEKVCDTPERCRDTLIHELCHAAVFLIDNVFVHNHGLLWQNWTKLVAQIYPRLPKIKVTHTYKVFYKYVYRCTNCNYE</sequence>
<evidence type="ECO:0000313" key="5">
    <source>
        <dbReference type="Proteomes" id="UP000663829"/>
    </source>
</evidence>
<dbReference type="GO" id="GO:0005634">
    <property type="term" value="C:nucleus"/>
    <property type="evidence" value="ECO:0007669"/>
    <property type="project" value="TreeGrafter"/>
</dbReference>
<evidence type="ECO:0000259" key="2">
    <source>
        <dbReference type="SMART" id="SM00731"/>
    </source>
</evidence>
<dbReference type="EMBL" id="CAJOBC010000253">
    <property type="protein sequence ID" value="CAF3561145.1"/>
    <property type="molecule type" value="Genomic_DNA"/>
</dbReference>
<dbReference type="OrthoDB" id="20772at2759"/>
<dbReference type="Pfam" id="PF10263">
    <property type="entry name" value="SprT-like"/>
    <property type="match status" value="1"/>
</dbReference>